<keyword evidence="6 7" id="KW-0456">Lyase</keyword>
<name>A1U3Y7_MARN8</name>
<dbReference type="NCBIfam" id="TIGR01181">
    <property type="entry name" value="dTDP_gluc_dehyt"/>
    <property type="match status" value="1"/>
</dbReference>
<dbReference type="GO" id="GO:0008460">
    <property type="term" value="F:dTDP-glucose 4,6-dehydratase activity"/>
    <property type="evidence" value="ECO:0007669"/>
    <property type="project" value="UniProtKB-EC"/>
</dbReference>
<comment type="catalytic activity">
    <reaction evidence="1 7">
        <text>dTDP-alpha-D-glucose = dTDP-4-dehydro-6-deoxy-alpha-D-glucose + H2O</text>
        <dbReference type="Rhea" id="RHEA:17221"/>
        <dbReference type="ChEBI" id="CHEBI:15377"/>
        <dbReference type="ChEBI" id="CHEBI:57477"/>
        <dbReference type="ChEBI" id="CHEBI:57649"/>
        <dbReference type="EC" id="4.2.1.46"/>
    </reaction>
</comment>
<dbReference type="eggNOG" id="COG1088">
    <property type="taxonomic scope" value="Bacteria"/>
</dbReference>
<dbReference type="STRING" id="351348.Maqu_2631"/>
<dbReference type="Proteomes" id="UP000000998">
    <property type="component" value="Chromosome"/>
</dbReference>
<comment type="cofactor">
    <cofactor evidence="2 7">
        <name>NAD(+)</name>
        <dbReference type="ChEBI" id="CHEBI:57540"/>
    </cofactor>
</comment>
<evidence type="ECO:0000256" key="1">
    <source>
        <dbReference type="ARBA" id="ARBA00001539"/>
    </source>
</evidence>
<dbReference type="HOGENOM" id="CLU_007383_1_14_6"/>
<dbReference type="GO" id="GO:0009225">
    <property type="term" value="P:nucleotide-sugar metabolic process"/>
    <property type="evidence" value="ECO:0007669"/>
    <property type="project" value="InterPro"/>
</dbReference>
<proteinExistence type="inferred from homology"/>
<dbReference type="InterPro" id="IPR005888">
    <property type="entry name" value="dTDP_Gluc_deHydtase"/>
</dbReference>
<dbReference type="Pfam" id="PF16363">
    <property type="entry name" value="GDP_Man_Dehyd"/>
    <property type="match status" value="1"/>
</dbReference>
<dbReference type="Gene3D" id="3.40.50.720">
    <property type="entry name" value="NAD(P)-binding Rossmann-like Domain"/>
    <property type="match status" value="1"/>
</dbReference>
<reference evidence="10" key="1">
    <citation type="journal article" date="2011" name="Appl. Environ. Microbiol.">
        <title>Genomic potential of Marinobacter aquaeolei, a biogeochemical 'opportunitroph'.</title>
        <authorList>
            <person name="Singer E."/>
            <person name="Webb E.A."/>
            <person name="Nelson W.C."/>
            <person name="Heidelberg J.F."/>
            <person name="Ivanova N."/>
            <person name="Pati A."/>
            <person name="Edwards K.J."/>
        </authorList>
    </citation>
    <scope>NUCLEOTIDE SEQUENCE [LARGE SCALE GENOMIC DNA]</scope>
    <source>
        <strain evidence="10">ATCC 700491 / DSM 11845 / VT8</strain>
    </source>
</reference>
<dbReference type="RefSeq" id="WP_011786077.1">
    <property type="nucleotide sequence ID" value="NC_008740.1"/>
</dbReference>
<dbReference type="KEGG" id="maq:Maqu_2631"/>
<dbReference type="EC" id="4.2.1.46" evidence="4 7"/>
<organism evidence="9 10">
    <name type="scientific">Marinobacter nauticus (strain ATCC 700491 / DSM 11845 / VT8)</name>
    <name type="common">Marinobacter aquaeolei</name>
    <dbReference type="NCBI Taxonomy" id="351348"/>
    <lineage>
        <taxon>Bacteria</taxon>
        <taxon>Pseudomonadati</taxon>
        <taxon>Pseudomonadota</taxon>
        <taxon>Gammaproteobacteria</taxon>
        <taxon>Pseudomonadales</taxon>
        <taxon>Marinobacteraceae</taxon>
        <taxon>Marinobacter</taxon>
    </lineage>
</organism>
<evidence type="ECO:0000256" key="7">
    <source>
        <dbReference type="RuleBase" id="RU004473"/>
    </source>
</evidence>
<protein>
    <recommendedName>
        <fullName evidence="4 7">dTDP-glucose 4,6-dehydratase</fullName>
        <ecNumber evidence="4 7">4.2.1.46</ecNumber>
    </recommendedName>
</protein>
<feature type="domain" description="NAD(P)-binding" evidence="8">
    <location>
        <begin position="3"/>
        <end position="316"/>
    </location>
</feature>
<dbReference type="InterPro" id="IPR036291">
    <property type="entry name" value="NAD(P)-bd_dom_sf"/>
</dbReference>
<gene>
    <name evidence="9" type="ordered locus">Maqu_2631</name>
</gene>
<evidence type="ECO:0000313" key="9">
    <source>
        <dbReference type="EMBL" id="ABM19706.1"/>
    </source>
</evidence>
<evidence type="ECO:0000256" key="4">
    <source>
        <dbReference type="ARBA" id="ARBA00011990"/>
    </source>
</evidence>
<dbReference type="PANTHER" id="PTHR43000">
    <property type="entry name" value="DTDP-D-GLUCOSE 4,6-DEHYDRATASE-RELATED"/>
    <property type="match status" value="1"/>
</dbReference>
<evidence type="ECO:0000256" key="2">
    <source>
        <dbReference type="ARBA" id="ARBA00001911"/>
    </source>
</evidence>
<evidence type="ECO:0000313" key="10">
    <source>
        <dbReference type="Proteomes" id="UP000000998"/>
    </source>
</evidence>
<dbReference type="Gene3D" id="3.90.25.10">
    <property type="entry name" value="UDP-galactose 4-epimerase, domain 1"/>
    <property type="match status" value="1"/>
</dbReference>
<dbReference type="EMBL" id="CP000514">
    <property type="protein sequence ID" value="ABM19706.1"/>
    <property type="molecule type" value="Genomic_DNA"/>
</dbReference>
<accession>A1U3Y7</accession>
<evidence type="ECO:0000256" key="3">
    <source>
        <dbReference type="ARBA" id="ARBA00008178"/>
    </source>
</evidence>
<dbReference type="SUPFAM" id="SSF51735">
    <property type="entry name" value="NAD(P)-binding Rossmann-fold domains"/>
    <property type="match status" value="1"/>
</dbReference>
<dbReference type="CDD" id="cd05246">
    <property type="entry name" value="dTDP_GD_SDR_e"/>
    <property type="match status" value="1"/>
</dbReference>
<evidence type="ECO:0000256" key="5">
    <source>
        <dbReference type="ARBA" id="ARBA00023027"/>
    </source>
</evidence>
<evidence type="ECO:0000259" key="8">
    <source>
        <dbReference type="Pfam" id="PF16363"/>
    </source>
</evidence>
<dbReference type="AlphaFoldDB" id="A1U3Y7"/>
<evidence type="ECO:0000256" key="6">
    <source>
        <dbReference type="ARBA" id="ARBA00023239"/>
    </source>
</evidence>
<comment type="similarity">
    <text evidence="3 7">Belongs to the NAD(P)-dependent epimerase/dehydratase family. dTDP-glucose dehydratase subfamily.</text>
</comment>
<sequence length="360" mass="40837">MILVTGGCGFIGSNFIRLWLAETDEPIVNMDALTYAGNAENLADIQQSERYFFEQIDIRDAAAVAGVLERYHPRAILHFAAESHVDRSIKEPEAFLQTNVMGTFNLLNSALGIWNQDGQSERFRFLHVSTDEVYGSLGRTDPAFSEKHPYQPNSPYSASKAASDHLVRAWHHTYGLPVLTTNCSNNYGPYQFPEKLIPLMIERALAGETLPVYGDGSNVRDWLYVEDHCRAIMTVLDRGEPGETYNIGGNEERTNLEVVDALTNVLQILRPRSGGYRELVRFVDDRPGHDKRYAINATHIADTLGWRPEVDFREGLIRTVEWYLENRQWVEHVKSGEYRNWLEHQYRADSSPSGDDEGAA</sequence>
<dbReference type="InterPro" id="IPR016040">
    <property type="entry name" value="NAD(P)-bd_dom"/>
</dbReference>
<dbReference type="OrthoDB" id="9803010at2"/>
<keyword evidence="5" id="KW-0520">NAD</keyword>